<dbReference type="HOGENOM" id="CLU_3094054_0_0_2"/>
<dbReference type="Proteomes" id="UP000030710">
    <property type="component" value="Unassembled WGS sequence"/>
</dbReference>
<reference evidence="1 2" key="1">
    <citation type="journal article" date="2013" name="PLoS ONE">
        <title>Assembly-driven community genomics of a hypersaline microbial ecosystem.</title>
        <authorList>
            <person name="Podell S."/>
            <person name="Ugalde J.A."/>
            <person name="Narasingarao P."/>
            <person name="Banfield J.F."/>
            <person name="Heidelberg K.B."/>
            <person name="Allen E.E."/>
        </authorList>
    </citation>
    <scope>NUCLEOTIDE SEQUENCE [LARGE SCALE GENOMIC DNA]</scope>
    <source>
        <strain evidence="2">J07HQW2</strain>
    </source>
</reference>
<dbReference type="EMBL" id="KE356561">
    <property type="protein sequence ID" value="ERG93977.1"/>
    <property type="molecule type" value="Genomic_DNA"/>
</dbReference>
<gene>
    <name evidence="1" type="ORF">J07HQW2_00411</name>
</gene>
<proteinExistence type="predicted"/>
<name>U1PJY4_9EURY</name>
<organism evidence="1 2">
    <name type="scientific">Haloquadratum walsbyi J07HQW2</name>
    <dbReference type="NCBI Taxonomy" id="1238425"/>
    <lineage>
        <taxon>Archaea</taxon>
        <taxon>Methanobacteriati</taxon>
        <taxon>Methanobacteriota</taxon>
        <taxon>Stenosarchaea group</taxon>
        <taxon>Halobacteria</taxon>
        <taxon>Halobacteriales</taxon>
        <taxon>Haloferacaceae</taxon>
        <taxon>Haloquadratum</taxon>
    </lineage>
</organism>
<sequence>MNTNELTCPNCGIDISNVDVDLVAETTINYTCPGCNSIQSLDIDSHINAVR</sequence>
<dbReference type="STRING" id="1238425.J07HQW2_00411"/>
<accession>U1PJY4</accession>
<protein>
    <submittedName>
        <fullName evidence="1">Uncharacterized protein</fullName>
    </submittedName>
</protein>
<evidence type="ECO:0000313" key="1">
    <source>
        <dbReference type="EMBL" id="ERG93977.1"/>
    </source>
</evidence>
<dbReference type="AlphaFoldDB" id="U1PJY4"/>
<evidence type="ECO:0000313" key="2">
    <source>
        <dbReference type="Proteomes" id="UP000030710"/>
    </source>
</evidence>